<reference evidence="6 7" key="1">
    <citation type="submission" date="2019-10" db="EMBL/GenBank/DDBJ databases">
        <title>Rubrobacter sp nov SCSIO 52090 isolated from a deep-sea sediment in the South China Sea.</title>
        <authorList>
            <person name="Chen R.W."/>
        </authorList>
    </citation>
    <scope>NUCLEOTIDE SEQUENCE [LARGE SCALE GENOMIC DNA]</scope>
    <source>
        <strain evidence="6 7">SCSIO 52909</strain>
    </source>
</reference>
<dbReference type="PANTHER" id="PTHR30417:SF1">
    <property type="entry name" value="N-ACETYLMURAMOYL-L-ALANINE AMIDASE AMID"/>
    <property type="match status" value="1"/>
</dbReference>
<accession>A0A6G8QCQ2</accession>
<dbReference type="Pfam" id="PF01510">
    <property type="entry name" value="Amidase_2"/>
    <property type="match status" value="1"/>
</dbReference>
<dbReference type="InterPro" id="IPR051206">
    <property type="entry name" value="NAMLAA_amidase_2"/>
</dbReference>
<dbReference type="CDD" id="cd06583">
    <property type="entry name" value="PGRP"/>
    <property type="match status" value="1"/>
</dbReference>
<keyword evidence="7" id="KW-1185">Reference proteome</keyword>
<proteinExistence type="predicted"/>
<keyword evidence="4" id="KW-0961">Cell wall biogenesis/degradation</keyword>
<dbReference type="RefSeq" id="WP_166178190.1">
    <property type="nucleotide sequence ID" value="NZ_CP045119.1"/>
</dbReference>
<dbReference type="Gene3D" id="1.10.530.10">
    <property type="match status" value="1"/>
</dbReference>
<dbReference type="InterPro" id="IPR002502">
    <property type="entry name" value="Amidase_domain"/>
</dbReference>
<dbReference type="KEGG" id="rub:GBA63_17360"/>
<evidence type="ECO:0000256" key="2">
    <source>
        <dbReference type="ARBA" id="ARBA00011901"/>
    </source>
</evidence>
<sequence>MRSEDIHRGLDRRRFLKIGGAGLAGAVLLGTTGGRSLARAGRSLGAEFEAASRRHGVPKDLLLAMGYANTFWEMPPPATTDYEPGDLHGFGAYGVMGLYQNPSKDTLGRAAQLTGLTEEELKNDRAANVSGGAAVLADLQGKIRPDESEAWQEAVAEYGGIDLYARTVYETLREGVTATISTGETLKLPADQSVAAPRTVSTKAARRDYPYAYWRGAYGGNYTNAYREKSYPINRLVVHVVQGSAAAAINWFQDPRANVSAHYVVGRRGGVVQCVRHSDVAWHAGNWYYNTRSIGIEHEGWAGRRQTWTDRMYRASARLAAYCCRRHKIPVDRRHILEHRWVPGTDHYCPGRYFDYERYLRLIRRYK</sequence>
<dbReference type="InterPro" id="IPR036505">
    <property type="entry name" value="Amidase/PGRP_sf"/>
</dbReference>
<dbReference type="GO" id="GO:0009254">
    <property type="term" value="P:peptidoglycan turnover"/>
    <property type="evidence" value="ECO:0007669"/>
    <property type="project" value="TreeGrafter"/>
</dbReference>
<dbReference type="GO" id="GO:0008745">
    <property type="term" value="F:N-acetylmuramoyl-L-alanine amidase activity"/>
    <property type="evidence" value="ECO:0007669"/>
    <property type="project" value="UniProtKB-EC"/>
</dbReference>
<protein>
    <recommendedName>
        <fullName evidence="2">N-acetylmuramoyl-L-alanine amidase</fullName>
        <ecNumber evidence="2">3.5.1.28</ecNumber>
    </recommendedName>
</protein>
<dbReference type="EMBL" id="CP045119">
    <property type="protein sequence ID" value="QIN84223.1"/>
    <property type="molecule type" value="Genomic_DNA"/>
</dbReference>
<keyword evidence="3" id="KW-0378">Hydrolase</keyword>
<dbReference type="FunFam" id="3.40.80.10:FF:000006">
    <property type="entry name" value="N-acetylmuramoyl-L-alanine amidase"/>
    <property type="match status" value="1"/>
</dbReference>
<evidence type="ECO:0000256" key="3">
    <source>
        <dbReference type="ARBA" id="ARBA00022801"/>
    </source>
</evidence>
<dbReference type="Proteomes" id="UP000501452">
    <property type="component" value="Chromosome"/>
</dbReference>
<evidence type="ECO:0000313" key="7">
    <source>
        <dbReference type="Proteomes" id="UP000501452"/>
    </source>
</evidence>
<evidence type="ECO:0000259" key="5">
    <source>
        <dbReference type="SMART" id="SM00644"/>
    </source>
</evidence>
<dbReference type="EC" id="3.5.1.28" evidence="2"/>
<dbReference type="GO" id="GO:0009253">
    <property type="term" value="P:peptidoglycan catabolic process"/>
    <property type="evidence" value="ECO:0007669"/>
    <property type="project" value="InterPro"/>
</dbReference>
<dbReference type="PANTHER" id="PTHR30417">
    <property type="entry name" value="N-ACETYLMURAMOYL-L-ALANINE AMIDASE AMID"/>
    <property type="match status" value="1"/>
</dbReference>
<evidence type="ECO:0000256" key="4">
    <source>
        <dbReference type="ARBA" id="ARBA00023316"/>
    </source>
</evidence>
<dbReference type="Gene3D" id="3.40.80.10">
    <property type="entry name" value="Peptidoglycan recognition protein-like"/>
    <property type="match status" value="1"/>
</dbReference>
<dbReference type="GO" id="GO:0071555">
    <property type="term" value="P:cell wall organization"/>
    <property type="evidence" value="ECO:0007669"/>
    <property type="project" value="UniProtKB-KW"/>
</dbReference>
<comment type="catalytic activity">
    <reaction evidence="1">
        <text>Hydrolyzes the link between N-acetylmuramoyl residues and L-amino acid residues in certain cell-wall glycopeptides.</text>
        <dbReference type="EC" id="3.5.1.28"/>
    </reaction>
</comment>
<dbReference type="InterPro" id="IPR006311">
    <property type="entry name" value="TAT_signal"/>
</dbReference>
<gene>
    <name evidence="6" type="ORF">GBA63_17360</name>
</gene>
<dbReference type="PROSITE" id="PS51318">
    <property type="entry name" value="TAT"/>
    <property type="match status" value="1"/>
</dbReference>
<dbReference type="AlphaFoldDB" id="A0A6G8QCQ2"/>
<evidence type="ECO:0000256" key="1">
    <source>
        <dbReference type="ARBA" id="ARBA00001561"/>
    </source>
</evidence>
<feature type="domain" description="N-acetylmuramoyl-L-alanine amidase" evidence="5">
    <location>
        <begin position="222"/>
        <end position="351"/>
    </location>
</feature>
<name>A0A6G8QCQ2_9ACTN</name>
<dbReference type="SMART" id="SM00644">
    <property type="entry name" value="Ami_2"/>
    <property type="match status" value="1"/>
</dbReference>
<dbReference type="SUPFAM" id="SSF55846">
    <property type="entry name" value="N-acetylmuramoyl-L-alanine amidase-like"/>
    <property type="match status" value="1"/>
</dbReference>
<organism evidence="6 7">
    <name type="scientific">Rubrobacter tropicus</name>
    <dbReference type="NCBI Taxonomy" id="2653851"/>
    <lineage>
        <taxon>Bacteria</taxon>
        <taxon>Bacillati</taxon>
        <taxon>Actinomycetota</taxon>
        <taxon>Rubrobacteria</taxon>
        <taxon>Rubrobacterales</taxon>
        <taxon>Rubrobacteraceae</taxon>
        <taxon>Rubrobacter</taxon>
    </lineage>
</organism>
<evidence type="ECO:0000313" key="6">
    <source>
        <dbReference type="EMBL" id="QIN84223.1"/>
    </source>
</evidence>